<dbReference type="AlphaFoldDB" id="A0A2Z6R2A1"/>
<keyword evidence="3" id="KW-1185">Reference proteome</keyword>
<dbReference type="EMBL" id="BEXD01001979">
    <property type="protein sequence ID" value="GBB96547.1"/>
    <property type="molecule type" value="Genomic_DNA"/>
</dbReference>
<gene>
    <name evidence="2" type="ORF">RclHR1_02780010</name>
</gene>
<reference evidence="2 3" key="1">
    <citation type="submission" date="2017-11" db="EMBL/GenBank/DDBJ databases">
        <title>The genome of Rhizophagus clarus HR1 reveals common genetic basis of auxotrophy among arbuscular mycorrhizal fungi.</title>
        <authorList>
            <person name="Kobayashi Y."/>
        </authorList>
    </citation>
    <scope>NUCLEOTIDE SEQUENCE [LARGE SCALE GENOMIC DNA]</scope>
    <source>
        <strain evidence="2 3">HR1</strain>
    </source>
</reference>
<evidence type="ECO:0000313" key="2">
    <source>
        <dbReference type="EMBL" id="GBB96547.1"/>
    </source>
</evidence>
<name>A0A2Z6R2A1_9GLOM</name>
<evidence type="ECO:0000256" key="1">
    <source>
        <dbReference type="SAM" id="MobiDB-lite"/>
    </source>
</evidence>
<protein>
    <submittedName>
        <fullName evidence="2">Uncharacterized protein</fullName>
    </submittedName>
</protein>
<accession>A0A2Z6R2A1</accession>
<dbReference type="Proteomes" id="UP000247702">
    <property type="component" value="Unassembled WGS sequence"/>
</dbReference>
<feature type="region of interest" description="Disordered" evidence="1">
    <location>
        <begin position="257"/>
        <end position="284"/>
    </location>
</feature>
<proteinExistence type="predicted"/>
<comment type="caution">
    <text evidence="2">The sequence shown here is derived from an EMBL/GenBank/DDBJ whole genome shotgun (WGS) entry which is preliminary data.</text>
</comment>
<sequence length="317" mass="37199">MENFEKNWSKTITELIKTFEDELIQDLGQLYPVTLGGRPMKESKQYKKLAYLVGEQNLFQYNDPQRSDNYRGCIRDHPPVVTLPAAKSKKGKEKQGSIQKVTCDNNIVYESQNRQRRTIMVYDVPTKWSPDKYYTIRVDIVLNLTKDTEFILMSWCTQLEGIWVWWFSGEWKLAQRKSREVFQASFRFPADTTEDAIYSKFTPNGESLLQYTRAAAWKVIKDKQGLKGILYFETHERLMRALTLQTDKIKLTNSRTPLPIKSKKIKHNKSDSTQKTRQSKPSNRARFALTIRSPKPKRTSLVKRPQFQMTYARFSNL</sequence>
<evidence type="ECO:0000313" key="3">
    <source>
        <dbReference type="Proteomes" id="UP000247702"/>
    </source>
</evidence>
<organism evidence="2 3">
    <name type="scientific">Rhizophagus clarus</name>
    <dbReference type="NCBI Taxonomy" id="94130"/>
    <lineage>
        <taxon>Eukaryota</taxon>
        <taxon>Fungi</taxon>
        <taxon>Fungi incertae sedis</taxon>
        <taxon>Mucoromycota</taxon>
        <taxon>Glomeromycotina</taxon>
        <taxon>Glomeromycetes</taxon>
        <taxon>Glomerales</taxon>
        <taxon>Glomeraceae</taxon>
        <taxon>Rhizophagus</taxon>
    </lineage>
</organism>